<evidence type="ECO:0000256" key="10">
    <source>
        <dbReference type="ARBA" id="ARBA00022614"/>
    </source>
</evidence>
<dbReference type="InterPro" id="IPR001611">
    <property type="entry name" value="Leu-rich_rpt"/>
</dbReference>
<dbReference type="SMART" id="SM00437">
    <property type="entry name" value="TOP1Ac"/>
    <property type="match status" value="1"/>
</dbReference>
<keyword evidence="9" id="KW-0597">Phosphoprotein</keyword>
<dbReference type="Gene3D" id="1.10.290.10">
    <property type="entry name" value="Topoisomerase I, domain 4"/>
    <property type="match status" value="1"/>
</dbReference>
<keyword evidence="23" id="KW-0799">Topoisomerase</keyword>
<dbReference type="InterPro" id="IPR001878">
    <property type="entry name" value="Znf_CCHC"/>
</dbReference>
<keyword evidence="13" id="KW-0479">Metal-binding</keyword>
<dbReference type="GO" id="GO:0008270">
    <property type="term" value="F:zinc ion binding"/>
    <property type="evidence" value="ECO:0007669"/>
    <property type="project" value="UniProtKB-KW"/>
</dbReference>
<dbReference type="FunFam" id="3.80.10.10:FF:000416">
    <property type="entry name" value="Probable leucine-rich repeat receptor-like protein kinase At5g63930"/>
    <property type="match status" value="1"/>
</dbReference>
<dbReference type="GO" id="GO:0004674">
    <property type="term" value="F:protein serine/threonine kinase activity"/>
    <property type="evidence" value="ECO:0007669"/>
    <property type="project" value="UniProtKB-KW"/>
</dbReference>
<evidence type="ECO:0000256" key="29">
    <source>
        <dbReference type="ARBA" id="ARBA00047899"/>
    </source>
</evidence>
<dbReference type="InterPro" id="IPR036875">
    <property type="entry name" value="Znf_CCHC_sf"/>
</dbReference>
<feature type="domain" description="CCHC-type" evidence="35">
    <location>
        <begin position="896"/>
        <end position="912"/>
    </location>
</feature>
<evidence type="ECO:0000256" key="8">
    <source>
        <dbReference type="ARBA" id="ARBA00022527"/>
    </source>
</evidence>
<evidence type="ECO:0000256" key="26">
    <source>
        <dbReference type="ARBA" id="ARBA00023170"/>
    </source>
</evidence>
<dbReference type="InterPro" id="IPR013824">
    <property type="entry name" value="Topo_IA_cen_sub1"/>
</dbReference>
<dbReference type="Gene3D" id="3.30.65.10">
    <property type="entry name" value="Bacterial Topoisomerase I, domain 1"/>
    <property type="match status" value="1"/>
</dbReference>
<comment type="similarity">
    <text evidence="4">Belongs to the type IA topoisomerase family.</text>
</comment>
<dbReference type="SMART" id="SM00436">
    <property type="entry name" value="TOP1Bc"/>
    <property type="match status" value="1"/>
</dbReference>
<dbReference type="InterPro" id="IPR003601">
    <property type="entry name" value="Topo_IA_2"/>
</dbReference>
<evidence type="ECO:0000259" key="35">
    <source>
        <dbReference type="PROSITE" id="PS50158"/>
    </source>
</evidence>
<evidence type="ECO:0000256" key="4">
    <source>
        <dbReference type="ARBA" id="ARBA00009446"/>
    </source>
</evidence>
<dbReference type="GO" id="GO:0003917">
    <property type="term" value="F:DNA topoisomerase type I (single strand cut, ATP-independent) activity"/>
    <property type="evidence" value="ECO:0007669"/>
    <property type="project" value="InterPro"/>
</dbReference>
<evidence type="ECO:0000256" key="12">
    <source>
        <dbReference type="ARBA" id="ARBA00022692"/>
    </source>
</evidence>
<dbReference type="Pfam" id="PF08263">
    <property type="entry name" value="LRRNT_2"/>
    <property type="match status" value="1"/>
</dbReference>
<dbReference type="InterPro" id="IPR008271">
    <property type="entry name" value="Ser/Thr_kinase_AS"/>
</dbReference>
<dbReference type="GO" id="GO:0005886">
    <property type="term" value="C:plasma membrane"/>
    <property type="evidence" value="ECO:0007669"/>
    <property type="project" value="UniProtKB-SubCell"/>
</dbReference>
<evidence type="ECO:0000259" key="37">
    <source>
        <dbReference type="PROSITE" id="PS51999"/>
    </source>
</evidence>
<dbReference type="Proteomes" id="UP000516314">
    <property type="component" value="Chromosome 5"/>
</dbReference>
<feature type="domain" description="Topo IA-type catalytic" evidence="38">
    <location>
        <begin position="172"/>
        <end position="599"/>
    </location>
</feature>
<dbReference type="InterPro" id="IPR003602">
    <property type="entry name" value="Topo_IA_DNA-bd_dom"/>
</dbReference>
<evidence type="ECO:0000256" key="19">
    <source>
        <dbReference type="ARBA" id="ARBA00022833"/>
    </source>
</evidence>
<dbReference type="FunFam" id="2.70.20.10:FF:000004">
    <property type="entry name" value="DNA topoisomerase"/>
    <property type="match status" value="1"/>
</dbReference>
<keyword evidence="21" id="KW-0460">Magnesium</keyword>
<evidence type="ECO:0000256" key="18">
    <source>
        <dbReference type="ARBA" id="ARBA00022777"/>
    </source>
</evidence>
<evidence type="ECO:0000256" key="2">
    <source>
        <dbReference type="ARBA" id="ARBA00004251"/>
    </source>
</evidence>
<keyword evidence="11" id="KW-0808">Transferase</keyword>
<keyword evidence="16" id="KW-0547">Nucleotide-binding</keyword>
<feature type="region of interest" description="Disordered" evidence="32">
    <location>
        <begin position="844"/>
        <end position="885"/>
    </location>
</feature>
<evidence type="ECO:0000256" key="23">
    <source>
        <dbReference type="ARBA" id="ARBA00023029"/>
    </source>
</evidence>
<dbReference type="PROSITE" id="PS50158">
    <property type="entry name" value="ZF_CCHC"/>
    <property type="match status" value="2"/>
</dbReference>
<dbReference type="PROSITE" id="PS00396">
    <property type="entry name" value="TOPO_IA_1"/>
    <property type="match status" value="1"/>
</dbReference>
<evidence type="ECO:0000256" key="6">
    <source>
        <dbReference type="ARBA" id="ARBA00017153"/>
    </source>
</evidence>
<dbReference type="GO" id="GO:0005524">
    <property type="term" value="F:ATP binding"/>
    <property type="evidence" value="ECO:0007669"/>
    <property type="project" value="UniProtKB-KW"/>
</dbReference>
<evidence type="ECO:0000256" key="5">
    <source>
        <dbReference type="ARBA" id="ARBA00012513"/>
    </source>
</evidence>
<dbReference type="Pfam" id="PF13855">
    <property type="entry name" value="LRR_8"/>
    <property type="match status" value="1"/>
</dbReference>
<dbReference type="InterPro" id="IPR050647">
    <property type="entry name" value="Plant_LRR-RLKs"/>
</dbReference>
<dbReference type="InterPro" id="IPR023405">
    <property type="entry name" value="Topo_IA_core_domain"/>
</dbReference>
<dbReference type="GO" id="GO:0003677">
    <property type="term" value="F:DNA binding"/>
    <property type="evidence" value="ECO:0007669"/>
    <property type="project" value="UniProtKB-KW"/>
</dbReference>
<feature type="compositionally biased region" description="Gly residues" evidence="32">
    <location>
        <begin position="868"/>
        <end position="879"/>
    </location>
</feature>
<evidence type="ECO:0000259" key="38">
    <source>
        <dbReference type="PROSITE" id="PS52039"/>
    </source>
</evidence>
<evidence type="ECO:0000313" key="40">
    <source>
        <dbReference type="Proteomes" id="UP000516314"/>
    </source>
</evidence>
<feature type="compositionally biased region" description="Polar residues" evidence="32">
    <location>
        <begin position="745"/>
        <end position="756"/>
    </location>
</feature>
<evidence type="ECO:0000259" key="36">
    <source>
        <dbReference type="PROSITE" id="PS50880"/>
    </source>
</evidence>
<keyword evidence="28" id="KW-0413">Isomerase</keyword>
<evidence type="ECO:0000256" key="22">
    <source>
        <dbReference type="ARBA" id="ARBA00022989"/>
    </source>
</evidence>
<keyword evidence="17 31" id="KW-0863">Zinc-finger</keyword>
<evidence type="ECO:0000256" key="7">
    <source>
        <dbReference type="ARBA" id="ARBA00022475"/>
    </source>
</evidence>
<dbReference type="Pfam" id="PF01751">
    <property type="entry name" value="Toprim"/>
    <property type="match status" value="1"/>
</dbReference>
<dbReference type="InterPro" id="IPR034144">
    <property type="entry name" value="TOPRIM_TopoIII"/>
</dbReference>
<evidence type="ECO:0000256" key="30">
    <source>
        <dbReference type="ARBA" id="ARBA00048679"/>
    </source>
</evidence>
<feature type="domain" description="Protein kinase" evidence="34">
    <location>
        <begin position="1495"/>
        <end position="1870"/>
    </location>
</feature>
<dbReference type="CDD" id="cd03362">
    <property type="entry name" value="TOPRIM_TopoIA_TopoIII"/>
    <property type="match status" value="1"/>
</dbReference>
<accession>A0A7G2FPS7</accession>
<keyword evidence="18" id="KW-0418">Kinase</keyword>
<dbReference type="Pfam" id="PF00069">
    <property type="entry name" value="Pkinase"/>
    <property type="match status" value="1"/>
</dbReference>
<dbReference type="CDD" id="cd00186">
    <property type="entry name" value="TOP1Ac"/>
    <property type="match status" value="1"/>
</dbReference>
<comment type="catalytic activity">
    <reaction evidence="30">
        <text>L-seryl-[protein] + ATP = O-phospho-L-seryl-[protein] + ADP + H(+)</text>
        <dbReference type="Rhea" id="RHEA:17989"/>
        <dbReference type="Rhea" id="RHEA-COMP:9863"/>
        <dbReference type="Rhea" id="RHEA-COMP:11604"/>
        <dbReference type="ChEBI" id="CHEBI:15378"/>
        <dbReference type="ChEBI" id="CHEBI:29999"/>
        <dbReference type="ChEBI" id="CHEBI:30616"/>
        <dbReference type="ChEBI" id="CHEBI:83421"/>
        <dbReference type="ChEBI" id="CHEBI:456216"/>
        <dbReference type="EC" id="2.7.11.1"/>
    </reaction>
</comment>
<dbReference type="FunFam" id="3.80.10.10:FF:000177">
    <property type="entry name" value="Leucine-rich repeat receptor-like serine/threonine-protein kinase At1g17230"/>
    <property type="match status" value="1"/>
</dbReference>
<dbReference type="SMART" id="SM00493">
    <property type="entry name" value="TOPRIM"/>
    <property type="match status" value="1"/>
</dbReference>
<organism evidence="39 40">
    <name type="scientific">Arabidopsis thaliana</name>
    <name type="common">Mouse-ear cress</name>
    <dbReference type="NCBI Taxonomy" id="3702"/>
    <lineage>
        <taxon>Eukaryota</taxon>
        <taxon>Viridiplantae</taxon>
        <taxon>Streptophyta</taxon>
        <taxon>Embryophyta</taxon>
        <taxon>Tracheophyta</taxon>
        <taxon>Spermatophyta</taxon>
        <taxon>Magnoliopsida</taxon>
        <taxon>eudicotyledons</taxon>
        <taxon>Gunneridae</taxon>
        <taxon>Pentapetalae</taxon>
        <taxon>rosids</taxon>
        <taxon>malvids</taxon>
        <taxon>Brassicales</taxon>
        <taxon>Brassicaceae</taxon>
        <taxon>Camelineae</taxon>
        <taxon>Arabidopsis</taxon>
    </lineage>
</organism>
<keyword evidence="22 33" id="KW-1133">Transmembrane helix</keyword>
<dbReference type="Gene3D" id="3.80.10.10">
    <property type="entry name" value="Ribonuclease Inhibitor"/>
    <property type="match status" value="5"/>
</dbReference>
<gene>
    <name evidence="39" type="ORF">AT9943_LOCUS22990</name>
</gene>
<evidence type="ECO:0000256" key="17">
    <source>
        <dbReference type="ARBA" id="ARBA00022771"/>
    </source>
</evidence>
<dbReference type="InterPro" id="IPR006171">
    <property type="entry name" value="TOPRIM_dom"/>
</dbReference>
<evidence type="ECO:0000256" key="25">
    <source>
        <dbReference type="ARBA" id="ARBA00023136"/>
    </source>
</evidence>
<dbReference type="InterPro" id="IPR013825">
    <property type="entry name" value="Topo_IA_cen_sub2"/>
</dbReference>
<dbReference type="PRINTS" id="PR00417">
    <property type="entry name" value="PRTPISMRASEI"/>
</dbReference>
<dbReference type="Gene3D" id="3.40.50.140">
    <property type="match status" value="1"/>
</dbReference>
<dbReference type="SUPFAM" id="SSF57756">
    <property type="entry name" value="Retrovirus zinc finger-like domains"/>
    <property type="match status" value="2"/>
</dbReference>
<dbReference type="FunFam" id="3.30.65.10:FF:000008">
    <property type="entry name" value="DNA topoisomerase I"/>
    <property type="match status" value="1"/>
</dbReference>
<protein>
    <recommendedName>
        <fullName evidence="6">DNA topoisomerase 3-alpha</fullName>
        <ecNumber evidence="5">2.7.11.1</ecNumber>
    </recommendedName>
</protein>
<dbReference type="InterPro" id="IPR055414">
    <property type="entry name" value="LRR_R13L4/SHOC2-like"/>
</dbReference>
<keyword evidence="10" id="KW-0433">Leucine-rich repeat</keyword>
<dbReference type="SMART" id="SM00369">
    <property type="entry name" value="LRR_TYP"/>
    <property type="match status" value="8"/>
</dbReference>
<dbReference type="EC" id="2.7.11.1" evidence="5"/>
<feature type="domain" description="Toprim" evidence="36">
    <location>
        <begin position="10"/>
        <end position="154"/>
    </location>
</feature>
<name>A0A7G2FPS7_ARATH</name>
<evidence type="ECO:0000256" key="11">
    <source>
        <dbReference type="ARBA" id="ARBA00022679"/>
    </source>
</evidence>
<dbReference type="PANTHER" id="PTHR48056">
    <property type="entry name" value="LRR RECEPTOR-LIKE SERINE/THREONINE-PROTEIN KINASE-RELATED"/>
    <property type="match status" value="1"/>
</dbReference>
<dbReference type="Gene3D" id="1.10.510.10">
    <property type="entry name" value="Transferase(Phosphotransferase) domain 1"/>
    <property type="match status" value="1"/>
</dbReference>
<dbReference type="SUPFAM" id="SSF52047">
    <property type="entry name" value="RNI-like"/>
    <property type="match status" value="1"/>
</dbReference>
<evidence type="ECO:0000256" key="28">
    <source>
        <dbReference type="ARBA" id="ARBA00023235"/>
    </source>
</evidence>
<dbReference type="Pfam" id="PF01396">
    <property type="entry name" value="Zn_ribbon_Top1"/>
    <property type="match status" value="1"/>
</dbReference>
<feature type="region of interest" description="Disordered" evidence="32">
    <location>
        <begin position="770"/>
        <end position="801"/>
    </location>
</feature>
<dbReference type="InterPro" id="IPR000719">
    <property type="entry name" value="Prot_kinase_dom"/>
</dbReference>
<evidence type="ECO:0000256" key="14">
    <source>
        <dbReference type="ARBA" id="ARBA00022729"/>
    </source>
</evidence>
<evidence type="ECO:0000256" key="3">
    <source>
        <dbReference type="ARBA" id="ARBA00008684"/>
    </source>
</evidence>
<dbReference type="FunFam" id="3.80.10.10:FF:000588">
    <property type="entry name" value="Leucine-rich repeat receptor-like serine/threonine-protein kinase isoform B"/>
    <property type="match status" value="1"/>
</dbReference>
<proteinExistence type="inferred from homology"/>
<dbReference type="FunFam" id="1.10.510.10:FF:000417">
    <property type="entry name" value="Leucine-rich repeat receptor-like protein kinase"/>
    <property type="match status" value="1"/>
</dbReference>
<dbReference type="SMART" id="SM00343">
    <property type="entry name" value="ZnF_C2HC"/>
    <property type="match status" value="2"/>
</dbReference>
<dbReference type="InterPro" id="IPR003591">
    <property type="entry name" value="Leu-rich_rpt_typical-subtyp"/>
</dbReference>
<dbReference type="PROSITE" id="PS52039">
    <property type="entry name" value="TOPO_IA_2"/>
    <property type="match status" value="1"/>
</dbReference>
<dbReference type="SUPFAM" id="SSF56112">
    <property type="entry name" value="Protein kinase-like (PK-like)"/>
    <property type="match status" value="1"/>
</dbReference>
<dbReference type="InterPro" id="IPR011009">
    <property type="entry name" value="Kinase-like_dom_sf"/>
</dbReference>
<dbReference type="SUPFAM" id="SSF52058">
    <property type="entry name" value="L domain-like"/>
    <property type="match status" value="1"/>
</dbReference>
<dbReference type="Gene3D" id="2.70.20.10">
    <property type="entry name" value="Topoisomerase I, domain 3"/>
    <property type="match status" value="1"/>
</dbReference>
<dbReference type="FunFam" id="1.10.290.10:FF:000003">
    <property type="entry name" value="DNA topoisomerase"/>
    <property type="match status" value="1"/>
</dbReference>
<comment type="subcellular location">
    <subcellularLocation>
        <location evidence="2">Cell membrane</location>
        <topology evidence="2">Single-pass type I membrane protein</topology>
    </subcellularLocation>
</comment>
<feature type="transmembrane region" description="Helical" evidence="33">
    <location>
        <begin position="1630"/>
        <end position="1653"/>
    </location>
</feature>
<keyword evidence="27" id="KW-0325">Glycoprotein</keyword>
<dbReference type="Pfam" id="PF01131">
    <property type="entry name" value="Topoisom_bac"/>
    <property type="match status" value="1"/>
</dbReference>
<sequence length="1881" mass="207557">MSRRGGGPVTVLNVAEKPSVAKSVAGILSRGTFRTREGRSRYNKIFEFDYAINGQPCRMLMTSVIGHLMELEFADRYRKWHSCDPADLYQAPVMKHVPEDKKDIKKTLEEEARKSDWLVLWLDCDREGENIAFEVVDVCRAVKHNLFIRRAHFSALIDRDIHEAVQNLRDPNQLFAEAVDARQEIDLRIGASFTRFQTMLLRDRFAIDSTGEERSRVISYGPCQFPTLGFIVERYWEIQAHEPEEFWTINCSHQSEEGLATFNWMRGHLFDYASAVILYEMCVEEPTATVMNVPHPRERFKYPPYPLNTIELEKRASRYFRLSSEHTMKVAEELYQAGFISYPRTETDSFSSRTDLRAMVEEQTRHPAWGSYAQRLLEPEGGLWRNPANGGHDDKAHPPIHPTKFSSGESNWSRDHLNVYELVVRHYLACVSQPAVAAETTVEIDIAGERFSASGRAILAKNYLEVYRFESWGGSVIPVYEKGQQFIPTTLTLDAAVTRPPPLLCEADLLSCIGTDATMHDHIKKLLDRGYATKDANTRFSPTNLGEALVMGYDDMGYELWKPNLRALMEHDMNEVSVGRKTKAEVLETCLQQMKACFLDARVKKSKLLEAMTIFFERSNNTDESESQTAGEVVRRCNLCNESDMALRKNRDGNFMVGCMNYPQCRNAVWLPGPTLEASVTTNVCQSCGPGPVYKILFKFRQIGIPPGFDVNHLGCVGGCDDILKQLIDICGTGSRSQARRTPGTAPSNNIQGSNTRQSNVCIHCQQRGHASTNCPSRVPASQNSRPTATNPRNDESTVSCNTCGSQCVLRTANTEANRGRQFFSCPTQGCSFFAWEDSINNSSGNATTGSNSGGSGRRGSRGRGRGGRGGQSSGGRRGSGTSFVSATGEPVSGIRCFSCGDPSHFANACPNRNTSNGLNLEGQYLLEIKSKFVDAKQNLRNWNSNDSVPCGWTGVMCSNYSSDPEVLSLNLSSMVLSGKLSPSIGGLVHLKQLDLSYNGLSGKIPKEIGNCSSLEILKLNNNQFDGEIPVEIGKLVSLENLIIYNNRISGSLPVEIGNLLSLSQLVTYSNNISGQLPRSIGNLKRLTSFRAGQNMISGSLPSEIGGCESLVMLGLAQNQLSGELPKEIGMLKKLSQVILWENEFSGFIPREISNCTSLETLALYKNQLVGPIPKELGDLQSLEFLYLYRNGLNGTIPREIGNLSYAIEIDFSENALTGEIPLELGNIEGLELLYLFENQLTGTIPVELSTLKNLSKLDLSINALTGPIPLGFQYLRGLFMLQLFQNSLSGTIPPKLGWYSDLWVLDMSDNHLSGRIPSYLCLHSNMIILNLGTNNLSGNIPTGITTCKTLVQLRLARNNLVGRFPSNLCKQVNVTAIELGQNRFRGSIPREVGNCSALQRLQLADNGFTGELPREIGMLSQLGTLNISSNKLTGEVPSEIFNCKMLQRLDMCCNNFSGTLPSEVGSLYQLELLKLSNNNLSGTIPVALGNLSRLTELQMGGNLFNGSIPRELGSLTGLQIALNLSYNKLTGEIPPELSNLVMLEFLLLNNNNLSGEIPSSFANLSSLLGYNFSYNSLTGPIPLLRNISMSSFIGNEGLCGPPLNQCIQTQPFAPSQSTGKPGGMRSSKIIAITAAVIGGVSLMLIALIVYLMRRPVRTVASSAQDGQPSEMSLDIYFPPKEGFTFKIALGAAQGLAYLHHDCKPRIFHRDIKSNNILLDDKFEAHVGDFGLAKVIDMPHSKSMSAIAGSYGYIAPEYAYTMKVTEKSDIYSYGVVLLELLTGKAPVQPIDQGGDVVNWVRSYIRRDALSTGVLDARLTLEDERIVSHMLTVLKIALLCTSVSPVARPSMRQVVLMLIESERSEGEQEHLDTEELTQTTTP</sequence>
<keyword evidence="20" id="KW-0067">ATP-binding</keyword>
<dbReference type="SMART" id="SM00220">
    <property type="entry name" value="S_TKc"/>
    <property type="match status" value="1"/>
</dbReference>
<dbReference type="Gene3D" id="1.10.460.10">
    <property type="entry name" value="Topoisomerase I, domain 2"/>
    <property type="match status" value="1"/>
</dbReference>
<dbReference type="PROSITE" id="PS51999">
    <property type="entry name" value="ZF_GRF"/>
    <property type="match status" value="1"/>
</dbReference>
<comment type="cofactor">
    <cofactor evidence="1">
        <name>Mg(2+)</name>
        <dbReference type="ChEBI" id="CHEBI:18420"/>
    </cofactor>
</comment>
<dbReference type="FunFam" id="3.80.10.10:FF:000627">
    <property type="entry name" value="Probable leucine-rich repeat receptor-like protein kinase At2g33170"/>
    <property type="match status" value="1"/>
</dbReference>
<evidence type="ECO:0000256" key="20">
    <source>
        <dbReference type="ARBA" id="ARBA00022840"/>
    </source>
</evidence>
<dbReference type="InterPro" id="IPR023406">
    <property type="entry name" value="Topo_IA_AS"/>
</dbReference>
<evidence type="ECO:0000256" key="15">
    <source>
        <dbReference type="ARBA" id="ARBA00022737"/>
    </source>
</evidence>
<dbReference type="InterPro" id="IPR032675">
    <property type="entry name" value="LRR_dom_sf"/>
</dbReference>
<dbReference type="PANTHER" id="PTHR48056:SF45">
    <property type="entry name" value="PROTEIN KINASE DOMAIN-CONTAINING PROTEIN"/>
    <property type="match status" value="1"/>
</dbReference>
<keyword evidence="14" id="KW-0732">Signal</keyword>
<dbReference type="GO" id="GO:0006265">
    <property type="term" value="P:DNA topological change"/>
    <property type="evidence" value="ECO:0007669"/>
    <property type="project" value="InterPro"/>
</dbReference>
<keyword evidence="15" id="KW-0677">Repeat</keyword>
<dbReference type="PROSITE" id="PS00108">
    <property type="entry name" value="PROTEIN_KINASE_ST"/>
    <property type="match status" value="1"/>
</dbReference>
<dbReference type="InterPro" id="IPR013826">
    <property type="entry name" value="Topo_IA_cen_sub3"/>
</dbReference>
<evidence type="ECO:0000256" key="13">
    <source>
        <dbReference type="ARBA" id="ARBA00022723"/>
    </source>
</evidence>
<keyword evidence="12 33" id="KW-0812">Transmembrane</keyword>
<dbReference type="CDD" id="cd12087">
    <property type="entry name" value="TM_EGFR-like"/>
    <property type="match status" value="1"/>
</dbReference>
<dbReference type="GO" id="GO:0005694">
    <property type="term" value="C:chromosome"/>
    <property type="evidence" value="ECO:0007669"/>
    <property type="project" value="InterPro"/>
</dbReference>
<comment type="catalytic activity">
    <reaction evidence="29">
        <text>L-threonyl-[protein] + ATP = O-phospho-L-threonyl-[protein] + ADP + H(+)</text>
        <dbReference type="Rhea" id="RHEA:46608"/>
        <dbReference type="Rhea" id="RHEA-COMP:11060"/>
        <dbReference type="Rhea" id="RHEA-COMP:11605"/>
        <dbReference type="ChEBI" id="CHEBI:15378"/>
        <dbReference type="ChEBI" id="CHEBI:30013"/>
        <dbReference type="ChEBI" id="CHEBI:30616"/>
        <dbReference type="ChEBI" id="CHEBI:61977"/>
        <dbReference type="ChEBI" id="CHEBI:456216"/>
        <dbReference type="EC" id="2.7.11.1"/>
    </reaction>
</comment>
<dbReference type="InterPro" id="IPR013210">
    <property type="entry name" value="LRR_N_plant-typ"/>
</dbReference>
<dbReference type="InterPro" id="IPR013498">
    <property type="entry name" value="Topo_IA_Znf"/>
</dbReference>
<comment type="similarity">
    <text evidence="3">Belongs to the protein kinase superfamily. Ser/Thr protein kinase family.</text>
</comment>
<dbReference type="InterPro" id="IPR010666">
    <property type="entry name" value="Znf_GRF"/>
</dbReference>
<keyword evidence="19" id="KW-0862">Zinc</keyword>
<evidence type="ECO:0000256" key="31">
    <source>
        <dbReference type="PROSITE-ProRule" id="PRU00047"/>
    </source>
</evidence>
<dbReference type="Pfam" id="PF06839">
    <property type="entry name" value="Zn_ribbon_GRF"/>
    <property type="match status" value="1"/>
</dbReference>
<reference evidence="39 40" key="1">
    <citation type="submission" date="2020-09" db="EMBL/GenBank/DDBJ databases">
        <authorList>
            <person name="Ashkenazy H."/>
        </authorList>
    </citation>
    <scope>NUCLEOTIDE SEQUENCE [LARGE SCALE GENOMIC DNA]</scope>
    <source>
        <strain evidence="40">cv. Cdm-0</strain>
    </source>
</reference>
<keyword evidence="25 33" id="KW-0472">Membrane</keyword>
<keyword evidence="7" id="KW-1003">Cell membrane</keyword>
<keyword evidence="26" id="KW-0675">Receptor</keyword>
<dbReference type="Pfam" id="PF00560">
    <property type="entry name" value="LRR_1"/>
    <property type="match status" value="5"/>
</dbReference>
<dbReference type="FunFam" id="3.40.50.140:FF:000003">
    <property type="entry name" value="DNA topoisomerase"/>
    <property type="match status" value="1"/>
</dbReference>
<feature type="region of interest" description="Disordered" evidence="32">
    <location>
        <begin position="735"/>
        <end position="756"/>
    </location>
</feature>
<keyword evidence="24" id="KW-0238">DNA-binding</keyword>
<dbReference type="PROSITE" id="PS50880">
    <property type="entry name" value="TOPRIM"/>
    <property type="match status" value="1"/>
</dbReference>
<dbReference type="EMBL" id="LR881470">
    <property type="protein sequence ID" value="CAD5335767.1"/>
    <property type="molecule type" value="Genomic_DNA"/>
</dbReference>
<evidence type="ECO:0000256" key="24">
    <source>
        <dbReference type="ARBA" id="ARBA00023125"/>
    </source>
</evidence>
<keyword evidence="8" id="KW-0723">Serine/threonine-protein kinase</keyword>
<evidence type="ECO:0000256" key="27">
    <source>
        <dbReference type="ARBA" id="ARBA00023180"/>
    </source>
</evidence>
<evidence type="ECO:0000256" key="16">
    <source>
        <dbReference type="ARBA" id="ARBA00022741"/>
    </source>
</evidence>
<evidence type="ECO:0000256" key="33">
    <source>
        <dbReference type="SAM" id="Phobius"/>
    </source>
</evidence>
<evidence type="ECO:0000256" key="32">
    <source>
        <dbReference type="SAM" id="MobiDB-lite"/>
    </source>
</evidence>
<evidence type="ECO:0000256" key="9">
    <source>
        <dbReference type="ARBA" id="ARBA00022553"/>
    </source>
</evidence>
<feature type="domain" description="CCHC-type" evidence="35">
    <location>
        <begin position="762"/>
        <end position="777"/>
    </location>
</feature>
<evidence type="ECO:0000256" key="21">
    <source>
        <dbReference type="ARBA" id="ARBA00022842"/>
    </source>
</evidence>
<dbReference type="InterPro" id="IPR013497">
    <property type="entry name" value="Topo_IA_cen"/>
</dbReference>
<dbReference type="Pfam" id="PF23598">
    <property type="entry name" value="LRR_14"/>
    <property type="match status" value="1"/>
</dbReference>
<dbReference type="PROSITE" id="PS50011">
    <property type="entry name" value="PROTEIN_KINASE_DOM"/>
    <property type="match status" value="1"/>
</dbReference>
<evidence type="ECO:0000313" key="39">
    <source>
        <dbReference type="EMBL" id="CAD5335767.1"/>
    </source>
</evidence>
<evidence type="ECO:0000259" key="34">
    <source>
        <dbReference type="PROSITE" id="PS50011"/>
    </source>
</evidence>
<evidence type="ECO:0000256" key="1">
    <source>
        <dbReference type="ARBA" id="ARBA00001946"/>
    </source>
</evidence>
<feature type="domain" description="GRF-type" evidence="37">
    <location>
        <begin position="801"/>
        <end position="840"/>
    </location>
</feature>
<dbReference type="SUPFAM" id="SSF56712">
    <property type="entry name" value="Prokaryotic type I DNA topoisomerase"/>
    <property type="match status" value="1"/>
</dbReference>